<dbReference type="Proteomes" id="UP000254101">
    <property type="component" value="Unassembled WGS sequence"/>
</dbReference>
<organism evidence="1 2">
    <name type="scientific">Alteriqipengyuania lutimaris</name>
    <dbReference type="NCBI Taxonomy" id="1538146"/>
    <lineage>
        <taxon>Bacteria</taxon>
        <taxon>Pseudomonadati</taxon>
        <taxon>Pseudomonadota</taxon>
        <taxon>Alphaproteobacteria</taxon>
        <taxon>Sphingomonadales</taxon>
        <taxon>Erythrobacteraceae</taxon>
        <taxon>Alteriqipengyuania</taxon>
    </lineage>
</organism>
<dbReference type="Pfam" id="PF05974">
    <property type="entry name" value="DUF892"/>
    <property type="match status" value="1"/>
</dbReference>
<dbReference type="PANTHER" id="PTHR30565">
    <property type="entry name" value="PROTEIN YCIF"/>
    <property type="match status" value="1"/>
</dbReference>
<evidence type="ECO:0000313" key="1">
    <source>
        <dbReference type="EMBL" id="RDS76446.1"/>
    </source>
</evidence>
<dbReference type="Gene3D" id="1.20.1260.10">
    <property type="match status" value="1"/>
</dbReference>
<proteinExistence type="predicted"/>
<sequence length="168" mass="18150">MSAPKNLSDLYVEELKDLVSANDQMKKIVKQMAKKIEDEALSGMLDDAVGGIEEHTQTLRAMLADNGGADKSKEHCKGMEGLVAEARAHVIDEDVSDEVRAVAAIAQYQRMSHYGIAGFGTAKAFSDALGRDDDTAKLDEIVDDIYGADDFASELAERSVNLAAKQDN</sequence>
<dbReference type="InterPro" id="IPR047114">
    <property type="entry name" value="YciF"/>
</dbReference>
<evidence type="ECO:0000313" key="2">
    <source>
        <dbReference type="Proteomes" id="UP000254101"/>
    </source>
</evidence>
<dbReference type="OrthoDB" id="9795056at2"/>
<dbReference type="AlphaFoldDB" id="A0A395LHN6"/>
<keyword evidence="2" id="KW-1185">Reference proteome</keyword>
<comment type="caution">
    <text evidence="1">The sequence shown here is derived from an EMBL/GenBank/DDBJ whole genome shotgun (WGS) entry which is preliminary data.</text>
</comment>
<dbReference type="PANTHER" id="PTHR30565:SF9">
    <property type="entry name" value="PROTEIN YCIF"/>
    <property type="match status" value="1"/>
</dbReference>
<reference evidence="1 2" key="1">
    <citation type="submission" date="2018-07" db="EMBL/GenBank/DDBJ databases">
        <title>Erythrobacter nanhaiensis sp. nov., a novel member of the genus Erythrobacter isolated from the South China Sea.</title>
        <authorList>
            <person name="Chen X."/>
            <person name="Liu J."/>
        </authorList>
    </citation>
    <scope>NUCLEOTIDE SEQUENCE [LARGE SCALE GENOMIC DNA]</scope>
    <source>
        <strain evidence="1 2">S-5</strain>
    </source>
</reference>
<dbReference type="InterPro" id="IPR010287">
    <property type="entry name" value="DUF892_YciF-like"/>
</dbReference>
<dbReference type="SUPFAM" id="SSF47240">
    <property type="entry name" value="Ferritin-like"/>
    <property type="match status" value="1"/>
</dbReference>
<dbReference type="InterPro" id="IPR009078">
    <property type="entry name" value="Ferritin-like_SF"/>
</dbReference>
<dbReference type="EMBL" id="QRBB01000001">
    <property type="protein sequence ID" value="RDS76446.1"/>
    <property type="molecule type" value="Genomic_DNA"/>
</dbReference>
<name>A0A395LHN6_9SPHN</name>
<dbReference type="RefSeq" id="WP_115490677.1">
    <property type="nucleotide sequence ID" value="NZ_JACHWW010000001.1"/>
</dbReference>
<gene>
    <name evidence="1" type="ORF">DL238_01695</name>
</gene>
<accession>A0A395LHN6</accession>
<dbReference type="InterPro" id="IPR012347">
    <property type="entry name" value="Ferritin-like"/>
</dbReference>
<protein>
    <submittedName>
        <fullName evidence="1">Ferritin-like domain-containing protein</fullName>
    </submittedName>
</protein>